<keyword evidence="3" id="KW-1185">Reference proteome</keyword>
<proteinExistence type="predicted"/>
<evidence type="ECO:0000313" key="3">
    <source>
        <dbReference type="Proteomes" id="UP000658980"/>
    </source>
</evidence>
<feature type="region of interest" description="Disordered" evidence="1">
    <location>
        <begin position="35"/>
        <end position="62"/>
    </location>
</feature>
<protein>
    <submittedName>
        <fullName evidence="2">SGNH/GDSL hydrolase family protein</fullName>
    </submittedName>
</protein>
<dbReference type="CDD" id="cd00229">
    <property type="entry name" value="SGNH_hydrolase"/>
    <property type="match status" value="1"/>
</dbReference>
<dbReference type="GO" id="GO:0016787">
    <property type="term" value="F:hydrolase activity"/>
    <property type="evidence" value="ECO:0007669"/>
    <property type="project" value="UniProtKB-KW"/>
</dbReference>
<gene>
    <name evidence="2" type="ORF">H9630_00910</name>
</gene>
<comment type="caution">
    <text evidence="2">The sequence shown here is derived from an EMBL/GenBank/DDBJ whole genome shotgun (WGS) entry which is preliminary data.</text>
</comment>
<dbReference type="EMBL" id="JACSPU010000001">
    <property type="protein sequence ID" value="MBD8013361.1"/>
    <property type="molecule type" value="Genomic_DNA"/>
</dbReference>
<dbReference type="RefSeq" id="WP_191713614.1">
    <property type="nucleotide sequence ID" value="NZ_JACSPU010000001.1"/>
</dbReference>
<dbReference type="InterPro" id="IPR036514">
    <property type="entry name" value="SGNH_hydro_sf"/>
</dbReference>
<dbReference type="Gene3D" id="3.40.50.1110">
    <property type="entry name" value="SGNH hydrolase"/>
    <property type="match status" value="1"/>
</dbReference>
<dbReference type="SUPFAM" id="SSF52266">
    <property type="entry name" value="SGNH hydrolase"/>
    <property type="match status" value="1"/>
</dbReference>
<reference evidence="2 3" key="1">
    <citation type="submission" date="2020-08" db="EMBL/GenBank/DDBJ databases">
        <title>A Genomic Blueprint of the Chicken Gut Microbiome.</title>
        <authorList>
            <person name="Gilroy R."/>
            <person name="Ravi A."/>
            <person name="Getino M."/>
            <person name="Pursley I."/>
            <person name="Horton D.L."/>
            <person name="Alikhan N.-F."/>
            <person name="Baker D."/>
            <person name="Gharbi K."/>
            <person name="Hall N."/>
            <person name="Watson M."/>
            <person name="Adriaenssens E.M."/>
            <person name="Foster-Nyarko E."/>
            <person name="Jarju S."/>
            <person name="Secka A."/>
            <person name="Antonio M."/>
            <person name="Oren A."/>
            <person name="Chaudhuri R."/>
            <person name="La Ragione R.M."/>
            <person name="Hildebrand F."/>
            <person name="Pallen M.J."/>
        </authorList>
    </citation>
    <scope>NUCLEOTIDE SEQUENCE [LARGE SCALE GENOMIC DNA]</scope>
    <source>
        <strain evidence="2 3">Sa1BUA13</strain>
    </source>
</reference>
<evidence type="ECO:0000256" key="1">
    <source>
        <dbReference type="SAM" id="MobiDB-lite"/>
    </source>
</evidence>
<evidence type="ECO:0000313" key="2">
    <source>
        <dbReference type="EMBL" id="MBD8013361.1"/>
    </source>
</evidence>
<keyword evidence="2" id="KW-0378">Hydrolase</keyword>
<accession>A0ABR8W970</accession>
<feature type="compositionally biased region" description="Basic and acidic residues" evidence="1">
    <location>
        <begin position="35"/>
        <end position="59"/>
    </location>
</feature>
<dbReference type="Proteomes" id="UP000658980">
    <property type="component" value="Unassembled WGS sequence"/>
</dbReference>
<name>A0ABR8W970_9BACL</name>
<organism evidence="2 3">
    <name type="scientific">Planococcus wigleyi</name>
    <dbReference type="NCBI Taxonomy" id="2762216"/>
    <lineage>
        <taxon>Bacteria</taxon>
        <taxon>Bacillati</taxon>
        <taxon>Bacillota</taxon>
        <taxon>Bacilli</taxon>
        <taxon>Bacillales</taxon>
        <taxon>Caryophanaceae</taxon>
        <taxon>Planococcus</taxon>
    </lineage>
</organism>
<sequence length="267" mass="29600">MKLYKIGAFLAVLLCVFALVFSYLTWQDKLENVLEQPEEQKTQTSGKKEASTKETKEQNNGELSVNIKELSANADQAVQDLLIERSDNGEKVQLLIAGSAALDSGNPGYAERLKESLETSYEDFIEVDVLSLTGTSEALIGGNVDLSAGYDIVLLEPMTLMNNDRIAIEQEREHISEFNTAVTAEVEDAVVVLHPPQPIFGAGYYLAQVSALEEFAAIYGYAYIDHWSVWPDTDDEALKDFLTEDGLPNDKGAELWTEELEAYFIAE</sequence>